<name>A0A1K0J874_CUPNE</name>
<proteinExistence type="predicted"/>
<dbReference type="EMBL" id="FMSH01000064">
    <property type="protein sequence ID" value="SCU74127.1"/>
    <property type="molecule type" value="Genomic_DNA"/>
</dbReference>
<accession>A0A1K0J874</accession>
<organism evidence="1">
    <name type="scientific">Cupriavidus necator</name>
    <name type="common">Alcaligenes eutrophus</name>
    <name type="synonym">Ralstonia eutropha</name>
    <dbReference type="NCBI Taxonomy" id="106590"/>
    <lineage>
        <taxon>Bacteria</taxon>
        <taxon>Pseudomonadati</taxon>
        <taxon>Pseudomonadota</taxon>
        <taxon>Betaproteobacteria</taxon>
        <taxon>Burkholderiales</taxon>
        <taxon>Burkholderiaceae</taxon>
        <taxon>Cupriavidus</taxon>
    </lineage>
</organism>
<gene>
    <name evidence="1" type="ORF">CNECB9_1560015</name>
</gene>
<reference evidence="1" key="1">
    <citation type="submission" date="2016-09" db="EMBL/GenBank/DDBJ databases">
        <authorList>
            <person name="Capua I."/>
            <person name="De Benedictis P."/>
            <person name="Joannis T."/>
            <person name="Lombin L.H."/>
            <person name="Cattoli G."/>
        </authorList>
    </citation>
    <scope>NUCLEOTIDE SEQUENCE</scope>
    <source>
        <strain evidence="1">B9</strain>
    </source>
</reference>
<protein>
    <submittedName>
        <fullName evidence="1">Uncharacterized protein</fullName>
    </submittedName>
</protein>
<dbReference type="AlphaFoldDB" id="A0A1K0J874"/>
<evidence type="ECO:0000313" key="1">
    <source>
        <dbReference type="EMBL" id="SCU74127.1"/>
    </source>
</evidence>
<sequence length="133" mass="14904">MGAIAMAGAVFCFWRFASRRAAFTLLGLMLLGPLTYLVRDDQRPCDGRAWFCDFIPAAAETQAEAPEPPCPYDVALTTARIFTEPHVDAEVHRLVSTGVCQYEAILRIRAGWKPKFAPEFLVSEQGWLLRSRL</sequence>